<comment type="caution">
    <text evidence="1">The sequence shown here is derived from an EMBL/GenBank/DDBJ whole genome shotgun (WGS) entry which is preliminary data.</text>
</comment>
<dbReference type="AlphaFoldDB" id="A0AAE1D638"/>
<keyword evidence="2" id="KW-1185">Reference proteome</keyword>
<reference evidence="1" key="1">
    <citation type="journal article" date="2023" name="G3 (Bethesda)">
        <title>A reference genome for the long-term kleptoplast-retaining sea slug Elysia crispata morphotype clarki.</title>
        <authorList>
            <person name="Eastman K.E."/>
            <person name="Pendleton A.L."/>
            <person name="Shaikh M.A."/>
            <person name="Suttiyut T."/>
            <person name="Ogas R."/>
            <person name="Tomko P."/>
            <person name="Gavelis G."/>
            <person name="Widhalm J.R."/>
            <person name="Wisecaver J.H."/>
        </authorList>
    </citation>
    <scope>NUCLEOTIDE SEQUENCE</scope>
    <source>
        <strain evidence="1">ECLA1</strain>
    </source>
</reference>
<dbReference type="Proteomes" id="UP001283361">
    <property type="component" value="Unassembled WGS sequence"/>
</dbReference>
<sequence>MITLVTAISRPSSATPTLYQQTSVSTGGGLRACGTALESVWHPLWLSLGTIRPMFMSVRSIYLKQSGKWPRAGTFTAVVLLQIERDMSVGECGNAVL</sequence>
<proteinExistence type="predicted"/>
<evidence type="ECO:0000313" key="1">
    <source>
        <dbReference type="EMBL" id="KAK3758759.1"/>
    </source>
</evidence>
<gene>
    <name evidence="1" type="ORF">RRG08_013844</name>
</gene>
<organism evidence="1 2">
    <name type="scientific">Elysia crispata</name>
    <name type="common">lettuce slug</name>
    <dbReference type="NCBI Taxonomy" id="231223"/>
    <lineage>
        <taxon>Eukaryota</taxon>
        <taxon>Metazoa</taxon>
        <taxon>Spiralia</taxon>
        <taxon>Lophotrochozoa</taxon>
        <taxon>Mollusca</taxon>
        <taxon>Gastropoda</taxon>
        <taxon>Heterobranchia</taxon>
        <taxon>Euthyneura</taxon>
        <taxon>Panpulmonata</taxon>
        <taxon>Sacoglossa</taxon>
        <taxon>Placobranchoidea</taxon>
        <taxon>Plakobranchidae</taxon>
        <taxon>Elysia</taxon>
    </lineage>
</organism>
<accession>A0AAE1D638</accession>
<name>A0AAE1D638_9GAST</name>
<evidence type="ECO:0000313" key="2">
    <source>
        <dbReference type="Proteomes" id="UP001283361"/>
    </source>
</evidence>
<protein>
    <submittedName>
        <fullName evidence="1">Uncharacterized protein</fullName>
    </submittedName>
</protein>
<dbReference type="EMBL" id="JAWDGP010005217">
    <property type="protein sequence ID" value="KAK3758759.1"/>
    <property type="molecule type" value="Genomic_DNA"/>
</dbReference>